<comment type="caution">
    <text evidence="2">The sequence shown here is derived from an EMBL/GenBank/DDBJ whole genome shotgun (WGS) entry which is preliminary data.</text>
</comment>
<accession>A0ABQ4HIK6</accession>
<evidence type="ECO:0000313" key="3">
    <source>
        <dbReference type="Proteomes" id="UP000633041"/>
    </source>
</evidence>
<evidence type="ECO:0000256" key="1">
    <source>
        <dbReference type="SAM" id="MobiDB-lite"/>
    </source>
</evidence>
<organism evidence="2 3">
    <name type="scientific">Planomonospora parontospora subsp. parontospora</name>
    <dbReference type="NCBI Taxonomy" id="97194"/>
    <lineage>
        <taxon>Bacteria</taxon>
        <taxon>Bacillati</taxon>
        <taxon>Actinomycetota</taxon>
        <taxon>Actinomycetes</taxon>
        <taxon>Streptosporangiales</taxon>
        <taxon>Streptosporangiaceae</taxon>
        <taxon>Planomonospora</taxon>
    </lineage>
</organism>
<protein>
    <submittedName>
        <fullName evidence="2">Uncharacterized protein</fullName>
    </submittedName>
</protein>
<sequence length="107" mass="11758">MSRRPDAPYRVGQLVWACYAPHGVNPIIRALVPVTRVMTYGSVHHPRTAWKATITDPPHRFGDVDYPVDHDGAGADEYGVLSRSAAPGSSPPPPRFWKGPLPDELHP</sequence>
<feature type="compositionally biased region" description="Basic and acidic residues" evidence="1">
    <location>
        <begin position="62"/>
        <end position="73"/>
    </location>
</feature>
<keyword evidence="3" id="KW-1185">Reference proteome</keyword>
<dbReference type="EMBL" id="BOOL01000057">
    <property type="protein sequence ID" value="GII11941.1"/>
    <property type="molecule type" value="Genomic_DNA"/>
</dbReference>
<evidence type="ECO:0000313" key="2">
    <source>
        <dbReference type="EMBL" id="GII11941.1"/>
    </source>
</evidence>
<dbReference type="Proteomes" id="UP000633041">
    <property type="component" value="Unassembled WGS sequence"/>
</dbReference>
<proteinExistence type="predicted"/>
<gene>
    <name evidence="2" type="ORF">Ppa06_57390</name>
</gene>
<reference evidence="2 3" key="1">
    <citation type="submission" date="2021-01" db="EMBL/GenBank/DDBJ databases">
        <title>Whole genome shotgun sequence of Planomonospora parontospora subsp. parontospora NBRC 13880.</title>
        <authorList>
            <person name="Komaki H."/>
            <person name="Tamura T."/>
        </authorList>
    </citation>
    <scope>NUCLEOTIDE SEQUENCE [LARGE SCALE GENOMIC DNA]</scope>
    <source>
        <strain evidence="2 3">NBRC 13880</strain>
    </source>
</reference>
<name>A0ABQ4HIK6_9ACTN</name>
<dbReference type="RefSeq" id="WP_191897590.1">
    <property type="nucleotide sequence ID" value="NZ_BOOL01000057.1"/>
</dbReference>
<feature type="region of interest" description="Disordered" evidence="1">
    <location>
        <begin position="62"/>
        <end position="107"/>
    </location>
</feature>